<feature type="region of interest" description="Disordered" evidence="1">
    <location>
        <begin position="43"/>
        <end position="62"/>
    </location>
</feature>
<dbReference type="Proteomes" id="UP000265515">
    <property type="component" value="Unassembled WGS sequence"/>
</dbReference>
<comment type="caution">
    <text evidence="2">The sequence shown here is derived from an EMBL/GenBank/DDBJ whole genome shotgun (WGS) entry which is preliminary data.</text>
</comment>
<name>A0A388LC05_CHABU</name>
<feature type="compositionally biased region" description="Acidic residues" evidence="1">
    <location>
        <begin position="105"/>
        <end position="117"/>
    </location>
</feature>
<keyword evidence="3" id="KW-1185">Reference proteome</keyword>
<organism evidence="2 3">
    <name type="scientific">Chara braunii</name>
    <name type="common">Braun's stonewort</name>
    <dbReference type="NCBI Taxonomy" id="69332"/>
    <lineage>
        <taxon>Eukaryota</taxon>
        <taxon>Viridiplantae</taxon>
        <taxon>Streptophyta</taxon>
        <taxon>Charophyceae</taxon>
        <taxon>Charales</taxon>
        <taxon>Characeae</taxon>
        <taxon>Chara</taxon>
    </lineage>
</organism>
<reference evidence="2 3" key="1">
    <citation type="journal article" date="2018" name="Cell">
        <title>The Chara Genome: Secondary Complexity and Implications for Plant Terrestrialization.</title>
        <authorList>
            <person name="Nishiyama T."/>
            <person name="Sakayama H."/>
            <person name="Vries J.D."/>
            <person name="Buschmann H."/>
            <person name="Saint-Marcoux D."/>
            <person name="Ullrich K.K."/>
            <person name="Haas F.B."/>
            <person name="Vanderstraeten L."/>
            <person name="Becker D."/>
            <person name="Lang D."/>
            <person name="Vosolsobe S."/>
            <person name="Rombauts S."/>
            <person name="Wilhelmsson P.K.I."/>
            <person name="Janitza P."/>
            <person name="Kern R."/>
            <person name="Heyl A."/>
            <person name="Rumpler F."/>
            <person name="Villalobos L.I.A.C."/>
            <person name="Clay J.M."/>
            <person name="Skokan R."/>
            <person name="Toyoda A."/>
            <person name="Suzuki Y."/>
            <person name="Kagoshima H."/>
            <person name="Schijlen E."/>
            <person name="Tajeshwar N."/>
            <person name="Catarino B."/>
            <person name="Hetherington A.J."/>
            <person name="Saltykova A."/>
            <person name="Bonnot C."/>
            <person name="Breuninger H."/>
            <person name="Symeonidi A."/>
            <person name="Radhakrishnan G.V."/>
            <person name="Van Nieuwerburgh F."/>
            <person name="Deforce D."/>
            <person name="Chang C."/>
            <person name="Karol K.G."/>
            <person name="Hedrich R."/>
            <person name="Ulvskov P."/>
            <person name="Glockner G."/>
            <person name="Delwiche C.F."/>
            <person name="Petrasek J."/>
            <person name="Van de Peer Y."/>
            <person name="Friml J."/>
            <person name="Beilby M."/>
            <person name="Dolan L."/>
            <person name="Kohara Y."/>
            <person name="Sugano S."/>
            <person name="Fujiyama A."/>
            <person name="Delaux P.-M."/>
            <person name="Quint M."/>
            <person name="TheiBen G."/>
            <person name="Hagemann M."/>
            <person name="Harholt J."/>
            <person name="Dunand C."/>
            <person name="Zachgo S."/>
            <person name="Langdale J."/>
            <person name="Maumus F."/>
            <person name="Straeten D.V.D."/>
            <person name="Gould S.B."/>
            <person name="Rensing S.A."/>
        </authorList>
    </citation>
    <scope>NUCLEOTIDE SEQUENCE [LARGE SCALE GENOMIC DNA]</scope>
    <source>
        <strain evidence="2 3">S276</strain>
    </source>
</reference>
<dbReference type="AlphaFoldDB" id="A0A388LC05"/>
<feature type="compositionally biased region" description="Basic and acidic residues" evidence="1">
    <location>
        <begin position="21"/>
        <end position="35"/>
    </location>
</feature>
<evidence type="ECO:0000256" key="1">
    <source>
        <dbReference type="SAM" id="MobiDB-lite"/>
    </source>
</evidence>
<proteinExistence type="predicted"/>
<evidence type="ECO:0000313" key="2">
    <source>
        <dbReference type="EMBL" id="GBG79839.1"/>
    </source>
</evidence>
<feature type="compositionally biased region" description="Basic and acidic residues" evidence="1">
    <location>
        <begin position="1"/>
        <end position="13"/>
    </location>
</feature>
<feature type="region of interest" description="Disordered" evidence="1">
    <location>
        <begin position="90"/>
        <end position="187"/>
    </location>
</feature>
<feature type="region of interest" description="Disordered" evidence="1">
    <location>
        <begin position="1"/>
        <end position="35"/>
    </location>
</feature>
<protein>
    <submittedName>
        <fullName evidence="2">Uncharacterized protein</fullName>
    </submittedName>
</protein>
<dbReference type="Gramene" id="GBG79839">
    <property type="protein sequence ID" value="GBG79839"/>
    <property type="gene ID" value="CBR_g30104"/>
</dbReference>
<gene>
    <name evidence="2" type="ORF">CBR_g30104</name>
</gene>
<dbReference type="EMBL" id="BFEA01000329">
    <property type="protein sequence ID" value="GBG79839.1"/>
    <property type="molecule type" value="Genomic_DNA"/>
</dbReference>
<accession>A0A388LC05</accession>
<evidence type="ECO:0000313" key="3">
    <source>
        <dbReference type="Proteomes" id="UP000265515"/>
    </source>
</evidence>
<sequence>MKEYIDNENAKKAEKGKRKVEKLEQKQREEAERLRMEEQRLAKERRAKRKEDKFRREEELREEMRKELRLELSMHVGGLREELQLTFDRKKWEDAKRKQKACFTSDDESDDSNESEVEALSAQADRLVISEKRKRSGEKPVGDSPPMETPAKRTAKQCVQLGVRHSLKKRSPQRKTPLARTTRRKIPAAPGSCGKLRYITDNIRTLGELTLEELRRICRDEDVQCEGMKKMPTILAIADKHTKTAYGSEEEEAVVREGVKLDDEDLPTLELMCMKQWSPVLNIVGKVSSKTKAGVKRKGRRERSKVVHPPSTGQQTGFFPVKIRCNETDEWHVNIFELLADLEASDRRALTVYIKQGNNWGGGWKSIRSAFGNSVLKIGGQRLLLKHCKTRLEQGGAVEVCQLRRWKPRCAPDKRFLMSLLKNPKRIPLLHKCNLDALIRLNGVARDFQKQSTTGYLRRVIARVIKSQFGWSLNARVTIRLRFDDRIRLVEVRKVVNDKIEGLTLPPCMKNVARNCVRIVWVRNPSVADILHNQRAYAKADVLTCTCAGFPYPRVGGHVLVRLQDLEGVDPLICNANNVPKCNHSHRGELLRQEIREGLRSWSNLGNTTPVVHHREAARCLTANPVILTNVLDVAEVHRLKSNLDGLVLTPLDRNPGETLVLCPKVYYEAMTQLFVSSLGYVAVYKSEQEVLDCIKREVTTFGLLKFAKWDRKGHIGEAYVMPKHKDLSRYRPICPTFLEPTAYCMFAVAGHGN</sequence>